<proteinExistence type="predicted"/>
<evidence type="ECO:0000259" key="2">
    <source>
        <dbReference type="Pfam" id="PF05305"/>
    </source>
</evidence>
<evidence type="ECO:0000313" key="4">
    <source>
        <dbReference type="Proteomes" id="UP000093925"/>
    </source>
</evidence>
<dbReference type="Pfam" id="PF05305">
    <property type="entry name" value="DUF732"/>
    <property type="match status" value="1"/>
</dbReference>
<accession>A0A1A3KLW1</accession>
<reference evidence="3 4" key="1">
    <citation type="submission" date="2016-06" db="EMBL/GenBank/DDBJ databases">
        <authorList>
            <person name="Kjaerup R.B."/>
            <person name="Dalgaard T.S."/>
            <person name="Juul-Madsen H.R."/>
        </authorList>
    </citation>
    <scope>NUCLEOTIDE SEQUENCE [LARGE SCALE GENOMIC DNA]</scope>
    <source>
        <strain evidence="3 4">1276495.2</strain>
    </source>
</reference>
<dbReference type="RefSeq" id="WP_036360035.1">
    <property type="nucleotide sequence ID" value="NZ_LZLM01000072.1"/>
</dbReference>
<keyword evidence="1" id="KW-0732">Signal</keyword>
<protein>
    <recommendedName>
        <fullName evidence="2">DUF732 domain-containing protein</fullName>
    </recommendedName>
</protein>
<feature type="signal peptide" evidence="1">
    <location>
        <begin position="1"/>
        <end position="31"/>
    </location>
</feature>
<dbReference type="InterPro" id="IPR007969">
    <property type="entry name" value="DUF732"/>
</dbReference>
<name>A0A1A3KLW1_MYCAS</name>
<dbReference type="EMBL" id="LZLM01000072">
    <property type="protein sequence ID" value="OBJ85419.1"/>
    <property type="molecule type" value="Genomic_DNA"/>
</dbReference>
<dbReference type="GeneID" id="61214089"/>
<organism evidence="3 4">
    <name type="scientific">Mycobacterium asiaticum</name>
    <dbReference type="NCBI Taxonomy" id="1790"/>
    <lineage>
        <taxon>Bacteria</taxon>
        <taxon>Bacillati</taxon>
        <taxon>Actinomycetota</taxon>
        <taxon>Actinomycetes</taxon>
        <taxon>Mycobacteriales</taxon>
        <taxon>Mycobacteriaceae</taxon>
        <taxon>Mycobacterium</taxon>
    </lineage>
</organism>
<gene>
    <name evidence="3" type="ORF">A5640_01560</name>
</gene>
<feature type="chain" id="PRO_5008325379" description="DUF732 domain-containing protein" evidence="1">
    <location>
        <begin position="32"/>
        <end position="116"/>
    </location>
</feature>
<sequence>MPRLRHRTGEISAAILAGALLTGATAPGAHADTVAYLVNVTMRPGYDFATADVALSYGHALCDKVAQGRGYAPILSDIESDFATADEYQASYLLSQAVNELCPALIWQLRKSAAAR</sequence>
<evidence type="ECO:0000313" key="3">
    <source>
        <dbReference type="EMBL" id="OBJ85419.1"/>
    </source>
</evidence>
<dbReference type="AlphaFoldDB" id="A0A1A3KLW1"/>
<feature type="domain" description="DUF732" evidence="2">
    <location>
        <begin position="35"/>
        <end position="103"/>
    </location>
</feature>
<dbReference type="Proteomes" id="UP000093925">
    <property type="component" value="Unassembled WGS sequence"/>
</dbReference>
<evidence type="ECO:0000256" key="1">
    <source>
        <dbReference type="SAM" id="SignalP"/>
    </source>
</evidence>
<comment type="caution">
    <text evidence="3">The sequence shown here is derived from an EMBL/GenBank/DDBJ whole genome shotgun (WGS) entry which is preliminary data.</text>
</comment>